<reference evidence="1" key="1">
    <citation type="journal article" date="2025" name="Int. J. Syst. Evol. Microbiol.">
        <title>Inconstantimicrobium mannanitabidum sp. nov., a novel member of the family Clostridiaceae isolated from anoxic soil under the treatment of reductive soil disinfestation.</title>
        <authorList>
            <person name="Ueki A."/>
            <person name="Tonouchi A."/>
            <person name="Honma S."/>
            <person name="Kaku N."/>
            <person name="Ueki K."/>
        </authorList>
    </citation>
    <scope>NUCLEOTIDE SEQUENCE</scope>
    <source>
        <strain evidence="1">TW13</strain>
    </source>
</reference>
<gene>
    <name evidence="1" type="ORF">rsdtw13_17050</name>
</gene>
<dbReference type="Proteomes" id="UP001058074">
    <property type="component" value="Unassembled WGS sequence"/>
</dbReference>
<name>A0ACB5RBC3_9CLOT</name>
<dbReference type="EMBL" id="BROD01000001">
    <property type="protein sequence ID" value="GKX66447.1"/>
    <property type="molecule type" value="Genomic_DNA"/>
</dbReference>
<sequence length="464" mass="53164">MRGINIKKFFNNQVVVNIIISIASIILIYLLTSIYFANHFFFNTVINGVNVSLKSHKEADEIIENYVKGYELQLVERNGETEKIIGQDIEMQYNKKNSISKIYKRQNSFKWIDFLVEQQRYYIDDLYVYNKDILENKIAELNCLNRAIVESQNVSFKYSNGSYEVIKEVYGNKIYKDKLNTAIEMSILKGQTKLDLNENLCYENPKYTLNSDKTSETKNLLNKYVKAKITYIFGSKNEILDGNIINQWISVDKNLQAIINEKAVFQYVVGLSKKYDTVGISRKIKASTGKTIEVQGGFYGWKINCASESKALLKNIKLGEILKKEPIYTQKASSRDEDDIGNTYVEINITEQHLWFYKDGKLITQGDVVTGNPSRGNSTKIGVYMLNYKQKGSTLRGANYETGVTYWMPFNGNIGIHDASWRYSFGGEIYKSNGSHGCVNAPLYLAKKIFDNIEDGTPIICYEE</sequence>
<accession>A0ACB5RBC3</accession>
<organism evidence="1 2">
    <name type="scientific">Inconstantimicrobium mannanitabidum</name>
    <dbReference type="NCBI Taxonomy" id="1604901"/>
    <lineage>
        <taxon>Bacteria</taxon>
        <taxon>Bacillati</taxon>
        <taxon>Bacillota</taxon>
        <taxon>Clostridia</taxon>
        <taxon>Eubacteriales</taxon>
        <taxon>Clostridiaceae</taxon>
        <taxon>Inconstantimicrobium</taxon>
    </lineage>
</organism>
<comment type="caution">
    <text evidence="1">The sequence shown here is derived from an EMBL/GenBank/DDBJ whole genome shotgun (WGS) entry which is preliminary data.</text>
</comment>
<evidence type="ECO:0000313" key="1">
    <source>
        <dbReference type="EMBL" id="GKX66447.1"/>
    </source>
</evidence>
<protein>
    <submittedName>
        <fullName evidence="1">Uncharacterized protein</fullName>
    </submittedName>
</protein>
<evidence type="ECO:0000313" key="2">
    <source>
        <dbReference type="Proteomes" id="UP001058074"/>
    </source>
</evidence>
<proteinExistence type="predicted"/>
<keyword evidence="2" id="KW-1185">Reference proteome</keyword>